<feature type="transmembrane region" description="Helical" evidence="3">
    <location>
        <begin position="72"/>
        <end position="94"/>
    </location>
</feature>
<dbReference type="SUPFAM" id="SSF56112">
    <property type="entry name" value="Protein kinase-like (PK-like)"/>
    <property type="match status" value="1"/>
</dbReference>
<organism evidence="5 6">
    <name type="scientific">Hondaea fermentalgiana</name>
    <dbReference type="NCBI Taxonomy" id="2315210"/>
    <lineage>
        <taxon>Eukaryota</taxon>
        <taxon>Sar</taxon>
        <taxon>Stramenopiles</taxon>
        <taxon>Bigyra</taxon>
        <taxon>Labyrinthulomycetes</taxon>
        <taxon>Thraustochytrida</taxon>
        <taxon>Thraustochytriidae</taxon>
        <taxon>Hondaea</taxon>
    </lineage>
</organism>
<evidence type="ECO:0000313" key="6">
    <source>
        <dbReference type="Proteomes" id="UP000241890"/>
    </source>
</evidence>
<feature type="region of interest" description="Disordered" evidence="2">
    <location>
        <begin position="315"/>
        <end position="338"/>
    </location>
</feature>
<dbReference type="InterPro" id="IPR011009">
    <property type="entry name" value="Kinase-like_dom_sf"/>
</dbReference>
<feature type="domain" description="ABC1 atypical kinase-like" evidence="4">
    <location>
        <begin position="537"/>
        <end position="737"/>
    </location>
</feature>
<sequence length="864" mass="95688">MPPRRGSGLARRTLASAGGGKSKAQRSAADLERLAAKIAENPTDTRNIVAELQHTQKNAREAFQSWRKEHTVFLISSGVILGATIFGTGLYIFLEKYPSAIEAFVVEKAVRAFDGSLSFRAKMRVYQGLPEPNLPDFETVFMRAIEEALQQGEKSDAKVSISAGDLLHGWADQVEAAISKAESTVFLAAKTLMRSRLVEEAQELDTLEERVEALREIFPASVERNQAISAQVDAHLAKSDKYVPAHLMERLRPQHPETSANVLTSILIGAIAFFPGPVNKLIHFLDQPAIESEHERAIVIKEIVDDLNITAQQQDLGASAASGKDATPVQTPSLRRRPTGRRLLEDAGILQTALEKTLSKMKQLFDDLTPAMKTFVLTQALNTTISNLQNMPRVGGVSPYDLYVRAIENDLIGPLRRDARITEDMLKEVKHIFLAMPGDLQTRVLLTALRHPLARIPLDEASPEAQAELVRDLLSSGGVVAIKLAQMLAEHPRMPEDFQKMLGDLRDKNGPMPTTEYWWQIPSSVRSTISHIGPCLGTGSVKQANAAIFEDGSKYAVVVLRAQVEDEALSSIGALQTSDELGSVATRLGRLVYGEFNLFNEGEVLNEFASTLIGQHPLFHVVRVRHHSPKCLIEEIASGTSVANVLERPQRGQSAQQQRRRVFDMLVEYHRTVMAAFIKDGVIHSDIHLGNANFYKDIETGKEEFILFDVGQFDRIGLPDTKALLWTLASLATDEYRVLLRSVALAHLASTSSLRDKSFSEKDEKKELHRRLDEAYGEAIALNADGESPDKRTAYMLLLRAAENRGINVPAGAFSVAKMIDGIVSQQERYDLPLVVDDEIEHFLRKHMTWGELVGIGARQFHIL</sequence>
<evidence type="ECO:0000256" key="3">
    <source>
        <dbReference type="SAM" id="Phobius"/>
    </source>
</evidence>
<evidence type="ECO:0000259" key="4">
    <source>
        <dbReference type="Pfam" id="PF03109"/>
    </source>
</evidence>
<proteinExistence type="predicted"/>
<accession>A0A2R5GAY8</accession>
<keyword evidence="3" id="KW-1133">Transmembrane helix</keyword>
<keyword evidence="3" id="KW-0812">Transmembrane</keyword>
<gene>
    <name evidence="5" type="ORF">FCC1311_031102</name>
</gene>
<feature type="region of interest" description="Disordered" evidence="2">
    <location>
        <begin position="1"/>
        <end position="26"/>
    </location>
</feature>
<dbReference type="InterPro" id="IPR004147">
    <property type="entry name" value="ABC1_dom"/>
</dbReference>
<keyword evidence="6" id="KW-1185">Reference proteome</keyword>
<keyword evidence="1" id="KW-0175">Coiled coil</keyword>
<evidence type="ECO:0000313" key="5">
    <source>
        <dbReference type="EMBL" id="GBG26888.1"/>
    </source>
</evidence>
<name>A0A2R5GAY8_9STRA</name>
<evidence type="ECO:0000256" key="2">
    <source>
        <dbReference type="SAM" id="MobiDB-lite"/>
    </source>
</evidence>
<comment type="caution">
    <text evidence="5">The sequence shown here is derived from an EMBL/GenBank/DDBJ whole genome shotgun (WGS) entry which is preliminary data.</text>
</comment>
<dbReference type="EMBL" id="BEYU01000025">
    <property type="protein sequence ID" value="GBG26888.1"/>
    <property type="molecule type" value="Genomic_DNA"/>
</dbReference>
<dbReference type="AlphaFoldDB" id="A0A2R5GAY8"/>
<evidence type="ECO:0000256" key="1">
    <source>
        <dbReference type="SAM" id="Coils"/>
    </source>
</evidence>
<dbReference type="InParanoid" id="A0A2R5GAY8"/>
<dbReference type="Pfam" id="PF03109">
    <property type="entry name" value="ABC1"/>
    <property type="match status" value="1"/>
</dbReference>
<feature type="coiled-coil region" evidence="1">
    <location>
        <begin position="190"/>
        <end position="217"/>
    </location>
</feature>
<protein>
    <recommendedName>
        <fullName evidence="4">ABC1 atypical kinase-like domain-containing protein</fullName>
    </recommendedName>
</protein>
<dbReference type="Proteomes" id="UP000241890">
    <property type="component" value="Unassembled WGS sequence"/>
</dbReference>
<keyword evidence="3" id="KW-0472">Membrane</keyword>
<reference evidence="5 6" key="1">
    <citation type="submission" date="2017-12" db="EMBL/GenBank/DDBJ databases">
        <title>Sequencing, de novo assembly and annotation of complete genome of a new Thraustochytrid species, strain FCC1311.</title>
        <authorList>
            <person name="Sedici K."/>
            <person name="Godart F."/>
            <person name="Aiese Cigliano R."/>
            <person name="Sanseverino W."/>
            <person name="Barakat M."/>
            <person name="Ortet P."/>
            <person name="Marechal E."/>
            <person name="Cagnac O."/>
            <person name="Amato A."/>
        </authorList>
    </citation>
    <scope>NUCLEOTIDE SEQUENCE [LARGE SCALE GENOMIC DNA]</scope>
</reference>